<evidence type="ECO:0000256" key="6">
    <source>
        <dbReference type="ARBA" id="ARBA00022801"/>
    </source>
</evidence>
<comment type="catalytic activity">
    <reaction evidence="10">
        <text>S-methyl-5'-thioadenosine + phosphate = 5-(methylsulfanyl)-alpha-D-ribose 1-phosphate + adenine</text>
        <dbReference type="Rhea" id="RHEA:11852"/>
        <dbReference type="ChEBI" id="CHEBI:16708"/>
        <dbReference type="ChEBI" id="CHEBI:17509"/>
        <dbReference type="ChEBI" id="CHEBI:43474"/>
        <dbReference type="ChEBI" id="CHEBI:58533"/>
        <dbReference type="EC" id="2.4.2.28"/>
    </reaction>
    <physiologicalReaction direction="left-to-right" evidence="10">
        <dbReference type="Rhea" id="RHEA:11853"/>
    </physiologicalReaction>
</comment>
<keyword evidence="7" id="KW-0862">Zinc</keyword>
<comment type="catalytic activity">
    <reaction evidence="1">
        <text>inosine + phosphate = alpha-D-ribose 1-phosphate + hypoxanthine</text>
        <dbReference type="Rhea" id="RHEA:27646"/>
        <dbReference type="ChEBI" id="CHEBI:17368"/>
        <dbReference type="ChEBI" id="CHEBI:17596"/>
        <dbReference type="ChEBI" id="CHEBI:43474"/>
        <dbReference type="ChEBI" id="CHEBI:57720"/>
        <dbReference type="EC" id="2.4.2.1"/>
    </reaction>
    <physiologicalReaction direction="left-to-right" evidence="1">
        <dbReference type="Rhea" id="RHEA:27647"/>
    </physiologicalReaction>
</comment>
<dbReference type="Pfam" id="PF02578">
    <property type="entry name" value="Cu-oxidase_4"/>
    <property type="match status" value="1"/>
</dbReference>
<dbReference type="SUPFAM" id="SSF64438">
    <property type="entry name" value="CNF1/YfiH-like putative cysteine hydrolases"/>
    <property type="match status" value="1"/>
</dbReference>
<evidence type="ECO:0000256" key="10">
    <source>
        <dbReference type="ARBA" id="ARBA00049893"/>
    </source>
</evidence>
<reference evidence="12 13" key="1">
    <citation type="journal article" date="2018" name="Environ. Microbiol.">
        <title>Novel energy conservation strategies and behaviour of Pelotomaculum schinkii driving syntrophic propionate catabolism.</title>
        <authorList>
            <person name="Hidalgo-Ahumada C.A.P."/>
            <person name="Nobu M.K."/>
            <person name="Narihiro T."/>
            <person name="Tamaki H."/>
            <person name="Liu W.T."/>
            <person name="Kamagata Y."/>
            <person name="Stams A.J.M."/>
            <person name="Imachi H."/>
            <person name="Sousa D.Z."/>
        </authorList>
    </citation>
    <scope>NUCLEOTIDE SEQUENCE [LARGE SCALE GENOMIC DNA]</scope>
    <source>
        <strain evidence="12 13">MGP</strain>
    </source>
</reference>
<evidence type="ECO:0000256" key="4">
    <source>
        <dbReference type="ARBA" id="ARBA00022679"/>
    </source>
</evidence>
<dbReference type="GO" id="GO:0016787">
    <property type="term" value="F:hydrolase activity"/>
    <property type="evidence" value="ECO:0007669"/>
    <property type="project" value="UniProtKB-KW"/>
</dbReference>
<sequence length="269" mass="28686">MPETRKNELEVYTFPHLHDTGLVTHGFTTRAGGVSKGHWQGLNTAFHVGDRESHVKTNRAQACQALGINPAFLVAGDQVHGDVVSVVGEADKGRGAFSEKDALPGTDALVTAAAGLPLASFYADCVPIFLLDPVSRVVALAHAGWKGTALKIGQKTVEKMEAAFGTDPRDCLAGIGPSIGPCCYEVDEVVIDQFRTSMPDLPGLAGAAAPGKWKLNLWEANCRVLLDAGLKPANIWSAEICTSCHSDTFFSYRAHQGKTGRMMAIIMLK</sequence>
<dbReference type="NCBIfam" id="TIGR00726">
    <property type="entry name" value="peptidoglycan editing factor PgeF"/>
    <property type="match status" value="1"/>
</dbReference>
<dbReference type="GO" id="GO:0017061">
    <property type="term" value="F:S-methyl-5-thioadenosine phosphorylase activity"/>
    <property type="evidence" value="ECO:0007669"/>
    <property type="project" value="UniProtKB-EC"/>
</dbReference>
<evidence type="ECO:0000313" key="13">
    <source>
        <dbReference type="Proteomes" id="UP000297597"/>
    </source>
</evidence>
<dbReference type="CDD" id="cd16833">
    <property type="entry name" value="YfiH"/>
    <property type="match status" value="1"/>
</dbReference>
<evidence type="ECO:0000313" key="12">
    <source>
        <dbReference type="EMBL" id="TEB10302.1"/>
    </source>
</evidence>
<dbReference type="PANTHER" id="PTHR30616:SF2">
    <property type="entry name" value="PURINE NUCLEOSIDE PHOSPHORYLASE LACC1"/>
    <property type="match status" value="1"/>
</dbReference>
<gene>
    <name evidence="12" type="primary">yfiH</name>
    <name evidence="12" type="ORF">Pmgp_02499</name>
</gene>
<evidence type="ECO:0000256" key="1">
    <source>
        <dbReference type="ARBA" id="ARBA00000553"/>
    </source>
</evidence>
<comment type="caution">
    <text evidence="12">The sequence shown here is derived from an EMBL/GenBank/DDBJ whole genome shotgun (WGS) entry which is preliminary data.</text>
</comment>
<dbReference type="RefSeq" id="WP_134214319.1">
    <property type="nucleotide sequence ID" value="NZ_QFFZ01000029.1"/>
</dbReference>
<evidence type="ECO:0000256" key="11">
    <source>
        <dbReference type="RuleBase" id="RU361274"/>
    </source>
</evidence>
<dbReference type="EMBL" id="QFFZ01000029">
    <property type="protein sequence ID" value="TEB10302.1"/>
    <property type="molecule type" value="Genomic_DNA"/>
</dbReference>
<dbReference type="InterPro" id="IPR003730">
    <property type="entry name" value="Cu_polyphenol_OxRdtase"/>
</dbReference>
<dbReference type="InterPro" id="IPR011324">
    <property type="entry name" value="Cytotoxic_necrot_fac-like_cat"/>
</dbReference>
<dbReference type="PANTHER" id="PTHR30616">
    <property type="entry name" value="UNCHARACTERIZED PROTEIN YFIH"/>
    <property type="match status" value="1"/>
</dbReference>
<evidence type="ECO:0000256" key="3">
    <source>
        <dbReference type="ARBA" id="ARBA00007353"/>
    </source>
</evidence>
<dbReference type="OrthoDB" id="4279at2"/>
<evidence type="ECO:0000256" key="5">
    <source>
        <dbReference type="ARBA" id="ARBA00022723"/>
    </source>
</evidence>
<keyword evidence="6" id="KW-0378">Hydrolase</keyword>
<dbReference type="Gene3D" id="3.60.140.10">
    <property type="entry name" value="CNF1/YfiH-like putative cysteine hydrolases"/>
    <property type="match status" value="1"/>
</dbReference>
<evidence type="ECO:0000256" key="8">
    <source>
        <dbReference type="ARBA" id="ARBA00047989"/>
    </source>
</evidence>
<protein>
    <recommendedName>
        <fullName evidence="11">Purine nucleoside phosphorylase</fullName>
    </recommendedName>
</protein>
<evidence type="ECO:0000256" key="2">
    <source>
        <dbReference type="ARBA" id="ARBA00003215"/>
    </source>
</evidence>
<comment type="catalytic activity">
    <reaction evidence="8">
        <text>adenosine + H2O + H(+) = inosine + NH4(+)</text>
        <dbReference type="Rhea" id="RHEA:24408"/>
        <dbReference type="ChEBI" id="CHEBI:15377"/>
        <dbReference type="ChEBI" id="CHEBI:15378"/>
        <dbReference type="ChEBI" id="CHEBI:16335"/>
        <dbReference type="ChEBI" id="CHEBI:17596"/>
        <dbReference type="ChEBI" id="CHEBI:28938"/>
        <dbReference type="EC" id="3.5.4.4"/>
    </reaction>
    <physiologicalReaction direction="left-to-right" evidence="8">
        <dbReference type="Rhea" id="RHEA:24409"/>
    </physiologicalReaction>
</comment>
<accession>A0A4Y7RNQ1</accession>
<comment type="catalytic activity">
    <reaction evidence="9">
        <text>adenosine + phosphate = alpha-D-ribose 1-phosphate + adenine</text>
        <dbReference type="Rhea" id="RHEA:27642"/>
        <dbReference type="ChEBI" id="CHEBI:16335"/>
        <dbReference type="ChEBI" id="CHEBI:16708"/>
        <dbReference type="ChEBI" id="CHEBI:43474"/>
        <dbReference type="ChEBI" id="CHEBI:57720"/>
        <dbReference type="EC" id="2.4.2.1"/>
    </reaction>
    <physiologicalReaction direction="left-to-right" evidence="9">
        <dbReference type="Rhea" id="RHEA:27643"/>
    </physiologicalReaction>
</comment>
<dbReference type="InterPro" id="IPR038371">
    <property type="entry name" value="Cu_polyphenol_OxRdtase_sf"/>
</dbReference>
<organism evidence="12 13">
    <name type="scientific">Pelotomaculum propionicicum</name>
    <dbReference type="NCBI Taxonomy" id="258475"/>
    <lineage>
        <taxon>Bacteria</taxon>
        <taxon>Bacillati</taxon>
        <taxon>Bacillota</taxon>
        <taxon>Clostridia</taxon>
        <taxon>Eubacteriales</taxon>
        <taxon>Desulfotomaculaceae</taxon>
        <taxon>Pelotomaculum</taxon>
    </lineage>
</organism>
<evidence type="ECO:0000256" key="9">
    <source>
        <dbReference type="ARBA" id="ARBA00048968"/>
    </source>
</evidence>
<dbReference type="GO" id="GO:0005507">
    <property type="term" value="F:copper ion binding"/>
    <property type="evidence" value="ECO:0007669"/>
    <property type="project" value="TreeGrafter"/>
</dbReference>
<dbReference type="Proteomes" id="UP000297597">
    <property type="component" value="Unassembled WGS sequence"/>
</dbReference>
<comment type="similarity">
    <text evidence="3 11">Belongs to the purine nucleoside phosphorylase YfiH/LACC1 family.</text>
</comment>
<name>A0A4Y7RNQ1_9FIRM</name>
<comment type="function">
    <text evidence="2">Purine nucleoside enzyme that catalyzes the phosphorolysis of adenosine and inosine nucleosides, yielding D-ribose 1-phosphate and the respective free bases, adenine and hypoxanthine. Also catalyzes the phosphorolysis of S-methyl-5'-thioadenosine into adenine and S-methyl-5-thio-alpha-D-ribose 1-phosphate. Also has adenosine deaminase activity.</text>
</comment>
<keyword evidence="13" id="KW-1185">Reference proteome</keyword>
<keyword evidence="5" id="KW-0479">Metal-binding</keyword>
<keyword evidence="4" id="KW-0808">Transferase</keyword>
<evidence type="ECO:0000256" key="7">
    <source>
        <dbReference type="ARBA" id="ARBA00022833"/>
    </source>
</evidence>
<proteinExistence type="inferred from homology"/>
<dbReference type="AlphaFoldDB" id="A0A4Y7RNQ1"/>